<accession>A0ABY6KHC8</accession>
<evidence type="ECO:0000259" key="1">
    <source>
        <dbReference type="Pfam" id="PF01498"/>
    </source>
</evidence>
<dbReference type="Proteomes" id="UP001235939">
    <property type="component" value="Chromosome 04"/>
</dbReference>
<evidence type="ECO:0000313" key="4">
    <source>
        <dbReference type="Proteomes" id="UP001235939"/>
    </source>
</evidence>
<feature type="domain" description="Tc1-like transposase DDE" evidence="2">
    <location>
        <begin position="121"/>
        <end position="268"/>
    </location>
</feature>
<dbReference type="InterPro" id="IPR038717">
    <property type="entry name" value="Tc1-like_DDE_dom"/>
</dbReference>
<dbReference type="PANTHER" id="PTHR46060:SF1">
    <property type="entry name" value="MARINER MOS1 TRANSPOSASE-LIKE PROTEIN"/>
    <property type="match status" value="1"/>
</dbReference>
<reference evidence="3 4" key="1">
    <citation type="submission" date="2022-01" db="EMBL/GenBank/DDBJ databases">
        <title>A chromosomal length assembly of Cordylochernes scorpioides.</title>
        <authorList>
            <person name="Zeh D."/>
            <person name="Zeh J."/>
        </authorList>
    </citation>
    <scope>NUCLEOTIDE SEQUENCE [LARGE SCALE GENOMIC DNA]</scope>
    <source>
        <strain evidence="3">IN4F17</strain>
        <tissue evidence="3">Whole Body</tissue>
    </source>
</reference>
<name>A0ABY6KHC8_9ARAC</name>
<evidence type="ECO:0008006" key="5">
    <source>
        <dbReference type="Google" id="ProtNLM"/>
    </source>
</evidence>
<dbReference type="Pfam" id="PF13358">
    <property type="entry name" value="DDE_3"/>
    <property type="match status" value="1"/>
</dbReference>
<dbReference type="Pfam" id="PF01498">
    <property type="entry name" value="HTH_Tnp_Tc3_2"/>
    <property type="match status" value="1"/>
</dbReference>
<dbReference type="InterPro" id="IPR036397">
    <property type="entry name" value="RNaseH_sf"/>
</dbReference>
<dbReference type="InterPro" id="IPR002492">
    <property type="entry name" value="Transposase_Tc1-like"/>
</dbReference>
<dbReference type="Gene3D" id="3.30.420.10">
    <property type="entry name" value="Ribonuclease H-like superfamily/Ribonuclease H"/>
    <property type="match status" value="2"/>
</dbReference>
<keyword evidence="4" id="KW-1185">Reference proteome</keyword>
<protein>
    <recommendedName>
        <fullName evidence="5">Transposase</fullName>
    </recommendedName>
</protein>
<proteinExistence type="predicted"/>
<sequence>MPGHRKRRQFKQTDAFTRSMVIGLKRAGWNVGATRVTSARVDRRILRQAVAAPQATCTAILQHVQDTLDHSISTRTISRRLVANGLHSCRPLRRLPLTPPNRRQRLEWCRARSTWMTEWHRVVFSDESRFCLSSDSRRVRVWRRRGERSNPAAIVERPTVRQRGIMVWGAIAYDSRSPLLRIQGTMTAQRYVDDVLRPVTLPYLQGVPNALYQQDNARPHTARISQQALQDVQMLPWPPYSPDLSPIEHVWDIIRRRLHALPHPRSEDELWQMVEREWRAIPQDAIRTLIDSLPRRVAACIAVRAYLVMLRTDNRGPIFQTYNYHRKIGGKRPDLWKNKNWLLHHDNAPAHTSLLVRDFLAKNNTLMMPQPPYSPDLAPCDFFLFPKLKRPMKGRRYATLDEIKTASKEELKR</sequence>
<feature type="domain" description="Transposase Tc1-like" evidence="1">
    <location>
        <begin position="42"/>
        <end position="111"/>
    </location>
</feature>
<dbReference type="InterPro" id="IPR052709">
    <property type="entry name" value="Transposase-MT_Hybrid"/>
</dbReference>
<dbReference type="EMBL" id="CP092866">
    <property type="protein sequence ID" value="UYV66600.1"/>
    <property type="molecule type" value="Genomic_DNA"/>
</dbReference>
<evidence type="ECO:0000259" key="2">
    <source>
        <dbReference type="Pfam" id="PF13358"/>
    </source>
</evidence>
<organism evidence="3 4">
    <name type="scientific">Cordylochernes scorpioides</name>
    <dbReference type="NCBI Taxonomy" id="51811"/>
    <lineage>
        <taxon>Eukaryota</taxon>
        <taxon>Metazoa</taxon>
        <taxon>Ecdysozoa</taxon>
        <taxon>Arthropoda</taxon>
        <taxon>Chelicerata</taxon>
        <taxon>Arachnida</taxon>
        <taxon>Pseudoscorpiones</taxon>
        <taxon>Cheliferoidea</taxon>
        <taxon>Chernetidae</taxon>
        <taxon>Cordylochernes</taxon>
    </lineage>
</organism>
<dbReference type="PANTHER" id="PTHR46060">
    <property type="entry name" value="MARINER MOS1 TRANSPOSASE-LIKE PROTEIN"/>
    <property type="match status" value="1"/>
</dbReference>
<gene>
    <name evidence="3" type="ORF">LAZ67_4002260</name>
</gene>
<evidence type="ECO:0000313" key="3">
    <source>
        <dbReference type="EMBL" id="UYV66600.1"/>
    </source>
</evidence>